<dbReference type="EMBL" id="OBEA01000007">
    <property type="protein sequence ID" value="SNY57271.1"/>
    <property type="molecule type" value="Genomic_DNA"/>
</dbReference>
<feature type="transmembrane region" description="Helical" evidence="1">
    <location>
        <begin position="7"/>
        <end position="25"/>
    </location>
</feature>
<keyword evidence="5" id="KW-1185">Reference proteome</keyword>
<dbReference type="OrthoDB" id="7272344at2"/>
<organism evidence="3 4">
    <name type="scientific">Pseudooceanicola antarcticus</name>
    <dbReference type="NCBI Taxonomy" id="1247613"/>
    <lineage>
        <taxon>Bacteria</taxon>
        <taxon>Pseudomonadati</taxon>
        <taxon>Pseudomonadota</taxon>
        <taxon>Alphaproteobacteria</taxon>
        <taxon>Rhodobacterales</taxon>
        <taxon>Paracoccaceae</taxon>
        <taxon>Pseudooceanicola</taxon>
    </lineage>
</organism>
<reference evidence="3 4" key="1">
    <citation type="submission" date="2017-09" db="EMBL/GenBank/DDBJ databases">
        <authorList>
            <person name="Ehlers B."/>
            <person name="Leendertz F.H."/>
        </authorList>
    </citation>
    <scope>NUCLEOTIDE SEQUENCE [LARGE SCALE GENOMIC DNA]</scope>
    <source>
        <strain evidence="3 4">CGMCC 1.12662</strain>
    </source>
</reference>
<evidence type="ECO:0000313" key="4">
    <source>
        <dbReference type="Proteomes" id="UP000231655"/>
    </source>
</evidence>
<feature type="transmembrane region" description="Helical" evidence="1">
    <location>
        <begin position="94"/>
        <end position="116"/>
    </location>
</feature>
<feature type="transmembrane region" description="Helical" evidence="1">
    <location>
        <begin position="62"/>
        <end position="82"/>
    </location>
</feature>
<dbReference type="InterPro" id="IPR045387">
    <property type="entry name" value="DUF6524"/>
</dbReference>
<dbReference type="Proteomes" id="UP000231655">
    <property type="component" value="Unassembled WGS sequence"/>
</dbReference>
<dbReference type="Proteomes" id="UP000231702">
    <property type="component" value="Unassembled WGS sequence"/>
</dbReference>
<gene>
    <name evidence="2" type="ORF">CVM39_05125</name>
    <name evidence="3" type="ORF">SAMN06297129_3356</name>
</gene>
<keyword evidence="1" id="KW-1133">Transmembrane helix</keyword>
<accession>A0A285JDP2</accession>
<evidence type="ECO:0000313" key="3">
    <source>
        <dbReference type="EMBL" id="SNY57271.1"/>
    </source>
</evidence>
<keyword evidence="1" id="KW-0472">Membrane</keyword>
<dbReference type="AlphaFoldDB" id="A0A285JDP2"/>
<reference evidence="2 5" key="2">
    <citation type="journal article" date="2018" name="Int. J. Syst. Evol. Microbiol.">
        <title>Pseudooceanicola lipolyticus sp. nov., a marine alphaproteobacterium, reclassification of Oceanicola flagellatus as Pseudooceanicola flagellatus comb. nov. and emended description of the genus Pseudooceanicola.</title>
        <authorList>
            <person name="Huang M.-M."/>
            <person name="Guo L.-L."/>
            <person name="Wu Y.-H."/>
            <person name="Lai Q.-L."/>
            <person name="Shao Z.-Z."/>
            <person name="Wang C.-S."/>
            <person name="Wu M."/>
            <person name="Xu X.-W."/>
        </authorList>
    </citation>
    <scope>NUCLEOTIDE SEQUENCE [LARGE SCALE GENOMIC DNA]</scope>
    <source>
        <strain evidence="2 5">Ar-45</strain>
    </source>
</reference>
<evidence type="ECO:0000256" key="1">
    <source>
        <dbReference type="SAM" id="Phobius"/>
    </source>
</evidence>
<keyword evidence="1" id="KW-0812">Transmembrane</keyword>
<evidence type="ECO:0000313" key="2">
    <source>
        <dbReference type="EMBL" id="PJE30827.1"/>
    </source>
</evidence>
<protein>
    <submittedName>
        <fullName evidence="3">Uncharacterized protein</fullName>
    </submittedName>
</protein>
<dbReference type="EMBL" id="PGTD01000012">
    <property type="protein sequence ID" value="PJE30827.1"/>
    <property type="molecule type" value="Genomic_DNA"/>
</dbReference>
<dbReference type="RefSeq" id="WP_097147055.1">
    <property type="nucleotide sequence ID" value="NZ_OBEA01000007.1"/>
</dbReference>
<name>A0A285JDP2_9RHOB</name>
<sequence length="133" mass="14859">MGFLTRWIVAFFLIAATYNPTPYNYVTWVMTNWPDLMSVTVLFGLLLFVGYVIYLRATLRSIGVFGMGLVLAIAAAMIWVLSDLGLLGLENRNSLLWIGIISLSLVLGIGLSWSLIRRRLSGQVDIDDVDEND</sequence>
<proteinExistence type="predicted"/>
<dbReference type="Pfam" id="PF20134">
    <property type="entry name" value="DUF6524"/>
    <property type="match status" value="1"/>
</dbReference>
<feature type="transmembrane region" description="Helical" evidence="1">
    <location>
        <begin position="37"/>
        <end position="55"/>
    </location>
</feature>
<evidence type="ECO:0000313" key="5">
    <source>
        <dbReference type="Proteomes" id="UP000231702"/>
    </source>
</evidence>